<dbReference type="Pfam" id="PF00893">
    <property type="entry name" value="Multi_Drug_Res"/>
    <property type="match status" value="1"/>
</dbReference>
<keyword evidence="5 8" id="KW-1133">Transmembrane helix</keyword>
<evidence type="ECO:0000256" key="7">
    <source>
        <dbReference type="RuleBase" id="RU003942"/>
    </source>
</evidence>
<evidence type="ECO:0000256" key="6">
    <source>
        <dbReference type="ARBA" id="ARBA00023136"/>
    </source>
</evidence>
<dbReference type="RefSeq" id="WP_202955349.1">
    <property type="nucleotide sequence ID" value="NZ_JAPCID010000004.1"/>
</dbReference>
<dbReference type="Proteomes" id="UP001147700">
    <property type="component" value="Unassembled WGS sequence"/>
</dbReference>
<evidence type="ECO:0000256" key="4">
    <source>
        <dbReference type="ARBA" id="ARBA00022692"/>
    </source>
</evidence>
<dbReference type="EMBL" id="JAPCID010000004">
    <property type="protein sequence ID" value="MDA0136504.1"/>
    <property type="molecule type" value="Genomic_DNA"/>
</dbReference>
<dbReference type="InterPro" id="IPR045324">
    <property type="entry name" value="Small_multidrug_res"/>
</dbReference>
<reference evidence="9" key="1">
    <citation type="submission" date="2022-10" db="EMBL/GenBank/DDBJ databases">
        <title>The WGS of Solirubrobacter sp. CPCC 204708.</title>
        <authorList>
            <person name="Jiang Z."/>
        </authorList>
    </citation>
    <scope>NUCLEOTIDE SEQUENCE</scope>
    <source>
        <strain evidence="9">CPCC 204708</strain>
    </source>
</reference>
<feature type="transmembrane region" description="Helical" evidence="8">
    <location>
        <begin position="83"/>
        <end position="102"/>
    </location>
</feature>
<keyword evidence="2" id="KW-0813">Transport</keyword>
<comment type="similarity">
    <text evidence="7">Belongs to the drug/metabolite transporter (DMT) superfamily. Small multidrug resistance (SMR) (TC 2.A.7.1) family.</text>
</comment>
<name>A0ABT4RD90_9ACTN</name>
<keyword evidence="6 8" id="KW-0472">Membrane</keyword>
<accession>A0ABT4RD90</accession>
<sequence>MAWILLVVAGLLETVWALALKESDGFSKLGPTLVFGVAIVASMVLLALALRELPVGTGYAVWTGIGAVGAAIAGMVFLGEAAVLGRILPIALIAVGIVWLALSHE</sequence>
<evidence type="ECO:0000256" key="3">
    <source>
        <dbReference type="ARBA" id="ARBA00022475"/>
    </source>
</evidence>
<dbReference type="InterPro" id="IPR000390">
    <property type="entry name" value="Small_drug/metabolite_transptr"/>
</dbReference>
<evidence type="ECO:0000256" key="5">
    <source>
        <dbReference type="ARBA" id="ARBA00022989"/>
    </source>
</evidence>
<protein>
    <submittedName>
        <fullName evidence="9">SMR family transporter</fullName>
    </submittedName>
</protein>
<proteinExistence type="inferred from homology"/>
<dbReference type="InterPro" id="IPR037185">
    <property type="entry name" value="EmrE-like"/>
</dbReference>
<evidence type="ECO:0000313" key="9">
    <source>
        <dbReference type="EMBL" id="MDA0136504.1"/>
    </source>
</evidence>
<comment type="subcellular location">
    <subcellularLocation>
        <location evidence="1 7">Cell membrane</location>
        <topology evidence="1 7">Multi-pass membrane protein</topology>
    </subcellularLocation>
</comment>
<evidence type="ECO:0000313" key="10">
    <source>
        <dbReference type="Proteomes" id="UP001147700"/>
    </source>
</evidence>
<keyword evidence="10" id="KW-1185">Reference proteome</keyword>
<dbReference type="SUPFAM" id="SSF103481">
    <property type="entry name" value="Multidrug resistance efflux transporter EmrE"/>
    <property type="match status" value="1"/>
</dbReference>
<evidence type="ECO:0000256" key="1">
    <source>
        <dbReference type="ARBA" id="ARBA00004651"/>
    </source>
</evidence>
<keyword evidence="3" id="KW-1003">Cell membrane</keyword>
<dbReference type="Gene3D" id="1.10.3730.20">
    <property type="match status" value="1"/>
</dbReference>
<gene>
    <name evidence="9" type="ORF">OJ962_03275</name>
</gene>
<evidence type="ECO:0000256" key="8">
    <source>
        <dbReference type="SAM" id="Phobius"/>
    </source>
</evidence>
<feature type="transmembrane region" description="Helical" evidence="8">
    <location>
        <begin position="57"/>
        <end position="77"/>
    </location>
</feature>
<dbReference type="PANTHER" id="PTHR30561:SF0">
    <property type="entry name" value="GUANIDINIUM EXPORTER"/>
    <property type="match status" value="1"/>
</dbReference>
<evidence type="ECO:0000256" key="2">
    <source>
        <dbReference type="ARBA" id="ARBA00022448"/>
    </source>
</evidence>
<feature type="transmembrane region" description="Helical" evidence="8">
    <location>
        <begin position="33"/>
        <end position="50"/>
    </location>
</feature>
<keyword evidence="4 7" id="KW-0812">Transmembrane</keyword>
<comment type="caution">
    <text evidence="9">The sequence shown here is derived from an EMBL/GenBank/DDBJ whole genome shotgun (WGS) entry which is preliminary data.</text>
</comment>
<dbReference type="PANTHER" id="PTHR30561">
    <property type="entry name" value="SMR FAMILY PROTON-DEPENDENT DRUG EFFLUX TRANSPORTER SUGE"/>
    <property type="match status" value="1"/>
</dbReference>
<organism evidence="9 10">
    <name type="scientific">Solirubrobacter deserti</name>
    <dbReference type="NCBI Taxonomy" id="2282478"/>
    <lineage>
        <taxon>Bacteria</taxon>
        <taxon>Bacillati</taxon>
        <taxon>Actinomycetota</taxon>
        <taxon>Thermoleophilia</taxon>
        <taxon>Solirubrobacterales</taxon>
        <taxon>Solirubrobacteraceae</taxon>
        <taxon>Solirubrobacter</taxon>
    </lineage>
</organism>